<evidence type="ECO:0000256" key="1">
    <source>
        <dbReference type="ARBA" id="ARBA00022729"/>
    </source>
</evidence>
<keyword evidence="3" id="KW-0325">Glycoprotein</keyword>
<dbReference type="GO" id="GO:0007229">
    <property type="term" value="P:integrin-mediated signaling pathway"/>
    <property type="evidence" value="ECO:0007669"/>
    <property type="project" value="UniProtKB-KW"/>
</dbReference>
<dbReference type="PANTHER" id="PTHR23220:SF133">
    <property type="entry name" value="INTEGRIN ALPHA-PS2"/>
    <property type="match status" value="1"/>
</dbReference>
<proteinExistence type="inferred from homology"/>
<name>A0AAW0YDS8_CHEQU</name>
<dbReference type="GO" id="GO:0033627">
    <property type="term" value="P:cell adhesion mediated by integrin"/>
    <property type="evidence" value="ECO:0007669"/>
    <property type="project" value="TreeGrafter"/>
</dbReference>
<dbReference type="GO" id="GO:0005178">
    <property type="term" value="F:integrin binding"/>
    <property type="evidence" value="ECO:0007669"/>
    <property type="project" value="TreeGrafter"/>
</dbReference>
<evidence type="ECO:0000313" key="6">
    <source>
        <dbReference type="EMBL" id="KAK8753530.1"/>
    </source>
</evidence>
<dbReference type="SMART" id="SM00191">
    <property type="entry name" value="Int_alpha"/>
    <property type="match status" value="1"/>
</dbReference>
<dbReference type="InterPro" id="IPR013517">
    <property type="entry name" value="FG-GAP"/>
</dbReference>
<dbReference type="GO" id="GO:0007160">
    <property type="term" value="P:cell-matrix adhesion"/>
    <property type="evidence" value="ECO:0007669"/>
    <property type="project" value="TreeGrafter"/>
</dbReference>
<feature type="non-terminal residue" evidence="6">
    <location>
        <position position="139"/>
    </location>
</feature>
<protein>
    <submittedName>
        <fullName evidence="6">Uncharacterized protein</fullName>
    </submittedName>
</protein>
<comment type="similarity">
    <text evidence="5">Belongs to the integrin alpha chain family.</text>
</comment>
<evidence type="ECO:0000313" key="7">
    <source>
        <dbReference type="Proteomes" id="UP001445076"/>
    </source>
</evidence>
<keyword evidence="5" id="KW-0401">Integrin</keyword>
<dbReference type="InterPro" id="IPR028994">
    <property type="entry name" value="Integrin_alpha_N"/>
</dbReference>
<keyword evidence="1" id="KW-0732">Signal</keyword>
<evidence type="ECO:0000256" key="2">
    <source>
        <dbReference type="ARBA" id="ARBA00022737"/>
    </source>
</evidence>
<reference evidence="6 7" key="1">
    <citation type="journal article" date="2024" name="BMC Genomics">
        <title>Genome assembly of redclaw crayfish (Cherax quadricarinatus) provides insights into its immune adaptation and hypoxia tolerance.</title>
        <authorList>
            <person name="Liu Z."/>
            <person name="Zheng J."/>
            <person name="Li H."/>
            <person name="Fang K."/>
            <person name="Wang S."/>
            <person name="He J."/>
            <person name="Zhou D."/>
            <person name="Weng S."/>
            <person name="Chi M."/>
            <person name="Gu Z."/>
            <person name="He J."/>
            <person name="Li F."/>
            <person name="Wang M."/>
        </authorList>
    </citation>
    <scope>NUCLEOTIDE SEQUENCE [LARGE SCALE GENOMIC DNA]</scope>
    <source>
        <strain evidence="6">ZL_2023a</strain>
    </source>
</reference>
<comment type="caution">
    <text evidence="6">The sequence shown here is derived from an EMBL/GenBank/DDBJ whole genome shotgun (WGS) entry which is preliminary data.</text>
</comment>
<evidence type="ECO:0000256" key="3">
    <source>
        <dbReference type="ARBA" id="ARBA00023180"/>
    </source>
</evidence>
<dbReference type="GO" id="GO:0009897">
    <property type="term" value="C:external side of plasma membrane"/>
    <property type="evidence" value="ECO:0007669"/>
    <property type="project" value="TreeGrafter"/>
</dbReference>
<keyword evidence="5" id="KW-0130">Cell adhesion</keyword>
<dbReference type="InterPro" id="IPR000413">
    <property type="entry name" value="Integrin_alpha"/>
</dbReference>
<keyword evidence="2" id="KW-0677">Repeat</keyword>
<dbReference type="PROSITE" id="PS51470">
    <property type="entry name" value="FG_GAP"/>
    <property type="match status" value="1"/>
</dbReference>
<keyword evidence="5" id="KW-0675">Receptor</keyword>
<dbReference type="EMBL" id="JARKIK010000002">
    <property type="protein sequence ID" value="KAK8753530.1"/>
    <property type="molecule type" value="Genomic_DNA"/>
</dbReference>
<feature type="repeat" description="FG-GAP" evidence="4">
    <location>
        <begin position="44"/>
        <end position="107"/>
    </location>
</feature>
<sequence>SYEGWAVVRGTFSGTAVEFLAASSTGYNNSFGKVSFYDALVLKEASTSLYGQEMGAQFGYCLGSADVDGDGVDDLLVGAPLARAGDKLLPDAGKIYLYYSPLVQDADKLPPSQVSGTDAWGRFGAAVTSLGDVDRDGYD</sequence>
<feature type="non-terminal residue" evidence="6">
    <location>
        <position position="1"/>
    </location>
</feature>
<dbReference type="SUPFAM" id="SSF69318">
    <property type="entry name" value="Integrin alpha N-terminal domain"/>
    <property type="match status" value="1"/>
</dbReference>
<dbReference type="GO" id="GO:0098609">
    <property type="term" value="P:cell-cell adhesion"/>
    <property type="evidence" value="ECO:0007669"/>
    <property type="project" value="TreeGrafter"/>
</dbReference>
<evidence type="ECO:0000256" key="5">
    <source>
        <dbReference type="RuleBase" id="RU003762"/>
    </source>
</evidence>
<dbReference type="GO" id="GO:0008305">
    <property type="term" value="C:integrin complex"/>
    <property type="evidence" value="ECO:0007669"/>
    <property type="project" value="InterPro"/>
</dbReference>
<accession>A0AAW0YDS8</accession>
<dbReference type="AlphaFoldDB" id="A0AAW0YDS8"/>
<organism evidence="6 7">
    <name type="scientific">Cherax quadricarinatus</name>
    <name type="common">Australian red claw crayfish</name>
    <dbReference type="NCBI Taxonomy" id="27406"/>
    <lineage>
        <taxon>Eukaryota</taxon>
        <taxon>Metazoa</taxon>
        <taxon>Ecdysozoa</taxon>
        <taxon>Arthropoda</taxon>
        <taxon>Crustacea</taxon>
        <taxon>Multicrustacea</taxon>
        <taxon>Malacostraca</taxon>
        <taxon>Eumalacostraca</taxon>
        <taxon>Eucarida</taxon>
        <taxon>Decapoda</taxon>
        <taxon>Pleocyemata</taxon>
        <taxon>Astacidea</taxon>
        <taxon>Parastacoidea</taxon>
        <taxon>Parastacidae</taxon>
        <taxon>Cherax</taxon>
    </lineage>
</organism>
<keyword evidence="7" id="KW-1185">Reference proteome</keyword>
<dbReference type="PANTHER" id="PTHR23220">
    <property type="entry name" value="INTEGRIN ALPHA"/>
    <property type="match status" value="1"/>
</dbReference>
<dbReference type="Proteomes" id="UP001445076">
    <property type="component" value="Unassembled WGS sequence"/>
</dbReference>
<comment type="subcellular location">
    <subcellularLocation>
        <location evidence="5">Membrane</location>
        <topology evidence="5">Single-pass type I membrane protein</topology>
    </subcellularLocation>
</comment>
<dbReference type="PRINTS" id="PR01185">
    <property type="entry name" value="INTEGRINA"/>
</dbReference>
<dbReference type="Pfam" id="PF01839">
    <property type="entry name" value="FG-GAP"/>
    <property type="match status" value="1"/>
</dbReference>
<dbReference type="InterPro" id="IPR013519">
    <property type="entry name" value="Int_alpha_beta-p"/>
</dbReference>
<evidence type="ECO:0000256" key="4">
    <source>
        <dbReference type="PROSITE-ProRule" id="PRU00803"/>
    </source>
</evidence>
<dbReference type="Gene3D" id="2.130.10.130">
    <property type="entry name" value="Integrin alpha, N-terminal"/>
    <property type="match status" value="1"/>
</dbReference>
<gene>
    <name evidence="6" type="ORF">OTU49_000107</name>
</gene>